<dbReference type="AlphaFoldDB" id="A0A8J2YU97"/>
<keyword evidence="2" id="KW-1133">Transmembrane helix</keyword>
<proteinExistence type="predicted"/>
<feature type="region of interest" description="Disordered" evidence="1">
    <location>
        <begin position="1"/>
        <end position="37"/>
    </location>
</feature>
<name>A0A8J2YU97_9PROT</name>
<evidence type="ECO:0000256" key="2">
    <source>
        <dbReference type="SAM" id="Phobius"/>
    </source>
</evidence>
<feature type="transmembrane region" description="Helical" evidence="2">
    <location>
        <begin position="72"/>
        <end position="93"/>
    </location>
</feature>
<evidence type="ECO:0000313" key="3">
    <source>
        <dbReference type="EMBL" id="GGF22773.1"/>
    </source>
</evidence>
<comment type="caution">
    <text evidence="3">The sequence shown here is derived from an EMBL/GenBank/DDBJ whole genome shotgun (WGS) entry which is preliminary data.</text>
</comment>
<protein>
    <submittedName>
        <fullName evidence="3">Uncharacterized protein</fullName>
    </submittedName>
</protein>
<gene>
    <name evidence="3" type="ORF">GCM10011611_31030</name>
</gene>
<dbReference type="EMBL" id="BMJQ01000007">
    <property type="protein sequence ID" value="GGF22773.1"/>
    <property type="molecule type" value="Genomic_DNA"/>
</dbReference>
<keyword evidence="4" id="KW-1185">Reference proteome</keyword>
<organism evidence="3 4">
    <name type="scientific">Aliidongia dinghuensis</name>
    <dbReference type="NCBI Taxonomy" id="1867774"/>
    <lineage>
        <taxon>Bacteria</taxon>
        <taxon>Pseudomonadati</taxon>
        <taxon>Pseudomonadota</taxon>
        <taxon>Alphaproteobacteria</taxon>
        <taxon>Rhodospirillales</taxon>
        <taxon>Dongiaceae</taxon>
        <taxon>Aliidongia</taxon>
    </lineage>
</organism>
<sequence>MTDKPIDRSIEQATEDSAPNKIQAESGADNANSFQAPTLVKILPPEKTKEERDWEAKKEEADAKFERWTKRIAIVTIAIGILQLIVYTYQGYWLRRTVRTMDDTATRQLRAYVDINSGQILHPLDNTKRRLAVEVKNFGQTPAYHFQVEMSWVVREFPLTSDLDKAISAENRSIETLGPGRTSFIFLPIIYNTTVEGEINARRSAIYIRGFITYKDAFGNDRESSFRFTCSGDALATGTLGADQQGNHST</sequence>
<reference evidence="3" key="1">
    <citation type="journal article" date="2014" name="Int. J. Syst. Evol. Microbiol.">
        <title>Complete genome sequence of Corynebacterium casei LMG S-19264T (=DSM 44701T), isolated from a smear-ripened cheese.</title>
        <authorList>
            <consortium name="US DOE Joint Genome Institute (JGI-PGF)"/>
            <person name="Walter F."/>
            <person name="Albersmeier A."/>
            <person name="Kalinowski J."/>
            <person name="Ruckert C."/>
        </authorList>
    </citation>
    <scope>NUCLEOTIDE SEQUENCE</scope>
    <source>
        <strain evidence="3">CGMCC 1.15725</strain>
    </source>
</reference>
<keyword evidence="2" id="KW-0812">Transmembrane</keyword>
<feature type="compositionally biased region" description="Basic and acidic residues" evidence="1">
    <location>
        <begin position="1"/>
        <end position="10"/>
    </location>
</feature>
<evidence type="ECO:0000256" key="1">
    <source>
        <dbReference type="SAM" id="MobiDB-lite"/>
    </source>
</evidence>
<dbReference type="RefSeq" id="WP_189047301.1">
    <property type="nucleotide sequence ID" value="NZ_BMJQ01000007.1"/>
</dbReference>
<reference evidence="3" key="2">
    <citation type="submission" date="2020-09" db="EMBL/GenBank/DDBJ databases">
        <authorList>
            <person name="Sun Q."/>
            <person name="Zhou Y."/>
        </authorList>
    </citation>
    <scope>NUCLEOTIDE SEQUENCE</scope>
    <source>
        <strain evidence="3">CGMCC 1.15725</strain>
    </source>
</reference>
<keyword evidence="2" id="KW-0472">Membrane</keyword>
<dbReference type="Proteomes" id="UP000646365">
    <property type="component" value="Unassembled WGS sequence"/>
</dbReference>
<accession>A0A8J2YU97</accession>
<evidence type="ECO:0000313" key="4">
    <source>
        <dbReference type="Proteomes" id="UP000646365"/>
    </source>
</evidence>